<protein>
    <recommendedName>
        <fullName evidence="6">HEAT repeat domain-containing protein</fullName>
    </recommendedName>
</protein>
<gene>
    <name evidence="4" type="ORF">HHL22_03795</name>
</gene>
<evidence type="ECO:0000259" key="3">
    <source>
        <dbReference type="Pfam" id="PF25149"/>
    </source>
</evidence>
<dbReference type="EMBL" id="JABBGH010000001">
    <property type="protein sequence ID" value="NML64321.1"/>
    <property type="molecule type" value="Genomic_DNA"/>
</dbReference>
<dbReference type="InterPro" id="IPR056727">
    <property type="entry name" value="DUF7825"/>
</dbReference>
<sequence length="1000" mass="107630">MSLSVTEQFGYIMSCQGTQELVPFLLKLSPKDVKAVRAKALALLQHGIPNARPRPARRGWTVFPPLAASTGEALAAALPPPAPADTSFADTPFIDPTDEEGALFFLTGLATYTRKEAFGRGFHWAGSLMHNYFSSRWAAVRAVLQHARPAWLSDWLMGGFGSSLANYWLLRELEDAGFIEYRPQQFAFQLAWLALDQRPGQLAERLGKDEKALTRDLPLQFEYEASMARLDGRSAANYEKHTWQRVLLGLVEAGHLHRADIRTRCLLALRRDFRRPLLTWFKELFLSLQPTPAECLAHQADLVELLAHAQPLVVNFALNLLKAVWLEPGFDLAPLLQAADSLVRRPELKTGLQTLLACLARLPRQEAAHAPAVARLLAAALAHPDAAVQARAAKHLADLLSAKTLLLPSADTSAILVALADQAALLGPAARAALAPWLAAPSPAPAPKAATVYAPLAQFVPDISPATAIAPVADWHELLFLSAAMLRQNDPVALERWLDGLLRLHGQLPADYQQQLQPYIKRLVPWLSSKSTLAEVLAHLAEWPPAWAKGLFEALLLSWYEGFASARVSQIALGRQPIGGVGQAAYASAADPLCYPNQQRLAFAEVLLAQQTALPLLSTFTHQPHYVSPVVLVEKLLRYQQYGTAPNLADLTIALARTPAGGPVAEVAQQLLPALAHPGLRELLGWYFSPTTVSPAPPCAVLPRLVAWPTTLDAALPGLWAVAARTKYPAAQLPWLAALEQAAETALAATPAPPPPPAWAGTPLPAPPLVFTSPPGVVAGLPLYSAHAVMRPRHQRGPEGWDGYAALRTVYTQLHALLPQYPAPLYRHTLRCAAPAGQSAGASRELLQSALYTLLPAGPVLAEEATQLLATGLVHPAPACRALAQQVLEQTINHRRLMPAALGQALGQLLAADAPVSRLTEGLAALSLGPPTAAALRQILDALLPELPSAPPWGLRRLLELYADLQAQLVQPIPAAVRERLASWDAGVLKPVSAALLAAA</sequence>
<proteinExistence type="predicted"/>
<evidence type="ECO:0000259" key="1">
    <source>
        <dbReference type="Pfam" id="PF20103"/>
    </source>
</evidence>
<feature type="domain" description="DUF7825" evidence="3">
    <location>
        <begin position="813"/>
        <end position="992"/>
    </location>
</feature>
<dbReference type="Pfam" id="PF25149">
    <property type="entry name" value="DUF7825"/>
    <property type="match status" value="1"/>
</dbReference>
<dbReference type="RefSeq" id="WP_169529627.1">
    <property type="nucleotide sequence ID" value="NZ_JABBGH010000001.1"/>
</dbReference>
<dbReference type="Proteomes" id="UP000559626">
    <property type="component" value="Unassembled WGS sequence"/>
</dbReference>
<feature type="domain" description="DUF6493" evidence="1">
    <location>
        <begin position="138"/>
        <end position="350"/>
    </location>
</feature>
<dbReference type="InterPro" id="IPR016024">
    <property type="entry name" value="ARM-type_fold"/>
</dbReference>
<evidence type="ECO:0000313" key="4">
    <source>
        <dbReference type="EMBL" id="NML64321.1"/>
    </source>
</evidence>
<name>A0A7Y0FLF1_9BACT</name>
<dbReference type="InterPro" id="IPR045472">
    <property type="entry name" value="DUF6493"/>
</dbReference>
<dbReference type="Pfam" id="PF20103">
    <property type="entry name" value="DUF6493"/>
    <property type="match status" value="1"/>
</dbReference>
<comment type="caution">
    <text evidence="4">The sequence shown here is derived from an EMBL/GenBank/DDBJ whole genome shotgun (WGS) entry which is preliminary data.</text>
</comment>
<dbReference type="AlphaFoldDB" id="A0A7Y0FLF1"/>
<dbReference type="Pfam" id="PF25148">
    <property type="entry name" value="DUF7824"/>
    <property type="match status" value="1"/>
</dbReference>
<accession>A0A7Y0FLF1</accession>
<dbReference type="InterPro" id="IPR056726">
    <property type="entry name" value="DUF7824"/>
</dbReference>
<evidence type="ECO:0008006" key="6">
    <source>
        <dbReference type="Google" id="ProtNLM"/>
    </source>
</evidence>
<organism evidence="4 5">
    <name type="scientific">Hymenobacter polaris</name>
    <dbReference type="NCBI Taxonomy" id="2682546"/>
    <lineage>
        <taxon>Bacteria</taxon>
        <taxon>Pseudomonadati</taxon>
        <taxon>Bacteroidota</taxon>
        <taxon>Cytophagia</taxon>
        <taxon>Cytophagales</taxon>
        <taxon>Hymenobacteraceae</taxon>
        <taxon>Hymenobacter</taxon>
    </lineage>
</organism>
<reference evidence="4 5" key="1">
    <citation type="submission" date="2020-04" db="EMBL/GenBank/DDBJ databases">
        <title>Hymenobacter polaris sp. nov., isolated from Arctic soil.</title>
        <authorList>
            <person name="Dahal R.H."/>
        </authorList>
    </citation>
    <scope>NUCLEOTIDE SEQUENCE [LARGE SCALE GENOMIC DNA]</scope>
    <source>
        <strain evidence="4 5">RP-2-7</strain>
    </source>
</reference>
<dbReference type="SUPFAM" id="SSF48371">
    <property type="entry name" value="ARM repeat"/>
    <property type="match status" value="1"/>
</dbReference>
<keyword evidence="5" id="KW-1185">Reference proteome</keyword>
<evidence type="ECO:0000259" key="2">
    <source>
        <dbReference type="Pfam" id="PF25148"/>
    </source>
</evidence>
<feature type="domain" description="DUF7824" evidence="2">
    <location>
        <begin position="467"/>
        <end position="734"/>
    </location>
</feature>
<evidence type="ECO:0000313" key="5">
    <source>
        <dbReference type="Proteomes" id="UP000559626"/>
    </source>
</evidence>